<feature type="binding site" evidence="2">
    <location>
        <position position="275"/>
    </location>
    <ligand>
        <name>Mg(2+)</name>
        <dbReference type="ChEBI" id="CHEBI:18420"/>
    </ligand>
</feature>
<dbReference type="EC" id="6.3.3.3" evidence="2"/>
<reference evidence="4 5" key="1">
    <citation type="submission" date="2018-10" db="EMBL/GenBank/DDBJ databases">
        <authorList>
            <person name="Criscuolo A."/>
        </authorList>
    </citation>
    <scope>NUCLEOTIDE SEQUENCE [LARGE SCALE GENOMIC DNA]</scope>
    <source>
        <strain evidence="4">DnA1</strain>
    </source>
</reference>
<dbReference type="GO" id="GO:0000287">
    <property type="term" value="F:magnesium ion binding"/>
    <property type="evidence" value="ECO:0007669"/>
    <property type="project" value="UniProtKB-UniRule"/>
</dbReference>
<dbReference type="Pfam" id="PF13500">
    <property type="entry name" value="AAA_26"/>
    <property type="match status" value="1"/>
</dbReference>
<comment type="similarity">
    <text evidence="2">Belongs to the dethiobiotin synthetase family.</text>
</comment>
<keyword evidence="1 2" id="KW-0093">Biotin biosynthesis</keyword>
<feature type="binding site" evidence="2">
    <location>
        <begin position="359"/>
        <end position="362"/>
    </location>
    <ligand>
        <name>ATP</name>
        <dbReference type="ChEBI" id="CHEBI:30616"/>
    </ligand>
</feature>
<keyword evidence="2" id="KW-0460">Magnesium</keyword>
<sequence>MRQGPGSHERIAARFGTAAHRYDSHAGLQRDVAAQLAERIAKLPLPAYPRILEIGCGTGALSAELARRIGPARWLVTDISADMLAMAQRRLDLPGESRFAIMNGEHPEAGLGQFDLVCSSMAVQWFGDLDAGLARLAGMLAPGGWLAVATLAADTFQEWRAAHAAHGVDPAVAGYPRLRDIGTALPACRRTVEGEHRRQRHAGAMAFLRELRAIGADTPPAAARPLPAGTFRRVLETFEQMGASVTYHLAYGTWQRPSAPRGVFVTGTDTGIGKTLVSAVLAHAWNADYWKPLQTGVASEPDDSGTVAALSGLPDSRIHPPHAVLQAPLSPWAAALEEGAHVDLDAIVPPSTDAPLVVEGAGGLLVPINDQAMMIDLIARLGLPVVLVARSALGTLNHTLLSLEALRARGIPVAGVVMSGERSPGNRTGIEQFGKVRVLAEIPLLPRVDAHAVEELARAMPGFEAVLAQMAAPTPAR</sequence>
<dbReference type="PANTHER" id="PTHR43210">
    <property type="entry name" value="DETHIOBIOTIN SYNTHETASE"/>
    <property type="match status" value="1"/>
</dbReference>
<keyword evidence="2 4" id="KW-0436">Ligase</keyword>
<proteinExistence type="inferred from homology"/>
<dbReference type="Proteomes" id="UP000277294">
    <property type="component" value="Unassembled WGS sequence"/>
</dbReference>
<evidence type="ECO:0000313" key="4">
    <source>
        <dbReference type="EMBL" id="VCU72458.1"/>
    </source>
</evidence>
<feature type="active site" evidence="2">
    <location>
        <position position="291"/>
    </location>
</feature>
<dbReference type="CDD" id="cd02440">
    <property type="entry name" value="AdoMet_MTases"/>
    <property type="match status" value="1"/>
</dbReference>
<feature type="binding site" evidence="2">
    <location>
        <begin position="443"/>
        <end position="445"/>
    </location>
    <ligand>
        <name>ATP</name>
        <dbReference type="ChEBI" id="CHEBI:30616"/>
    </ligand>
</feature>
<evidence type="ECO:0000256" key="1">
    <source>
        <dbReference type="ARBA" id="ARBA00022756"/>
    </source>
</evidence>
<dbReference type="Pfam" id="PF13649">
    <property type="entry name" value="Methyltransf_25"/>
    <property type="match status" value="1"/>
</dbReference>
<dbReference type="AlphaFoldDB" id="A0A3P4B9P4"/>
<dbReference type="Gene3D" id="3.40.50.150">
    <property type="entry name" value="Vaccinia Virus protein VP39"/>
    <property type="match status" value="1"/>
</dbReference>
<dbReference type="CDD" id="cd03109">
    <property type="entry name" value="DTBS"/>
    <property type="match status" value="1"/>
</dbReference>
<dbReference type="SUPFAM" id="SSF52540">
    <property type="entry name" value="P-loop containing nucleoside triphosphate hydrolases"/>
    <property type="match status" value="1"/>
</dbReference>
<dbReference type="PANTHER" id="PTHR43210:SF5">
    <property type="entry name" value="DETHIOBIOTIN SYNTHETASE"/>
    <property type="match status" value="1"/>
</dbReference>
<comment type="function">
    <text evidence="2">Catalyzes a mechanistically unusual reaction, the ATP-dependent insertion of CO2 between the N7 and N8 nitrogen atoms of 7,8-diaminopelargonic acid (DAPA, also called 7,8-diammoniononanoate) to form a ureido ring.</text>
</comment>
<comment type="caution">
    <text evidence="2">Lacks conserved residue(s) required for the propagation of feature annotation.</text>
</comment>
<comment type="subcellular location">
    <subcellularLocation>
        <location evidence="2">Cytoplasm</location>
    </subcellularLocation>
</comment>
<comment type="catalytic activity">
    <reaction evidence="2">
        <text>(7R,8S)-7,8-diammoniononanoate + CO2 + ATP = (4R,5S)-dethiobiotin + ADP + phosphate + 3 H(+)</text>
        <dbReference type="Rhea" id="RHEA:15805"/>
        <dbReference type="ChEBI" id="CHEBI:15378"/>
        <dbReference type="ChEBI" id="CHEBI:16526"/>
        <dbReference type="ChEBI" id="CHEBI:30616"/>
        <dbReference type="ChEBI" id="CHEBI:43474"/>
        <dbReference type="ChEBI" id="CHEBI:149469"/>
        <dbReference type="ChEBI" id="CHEBI:149473"/>
        <dbReference type="ChEBI" id="CHEBI:456216"/>
        <dbReference type="EC" id="6.3.3.3"/>
    </reaction>
</comment>
<protein>
    <recommendedName>
        <fullName evidence="2">ATP-dependent dethiobiotin synthetase BioD</fullName>
        <ecNumber evidence="2">6.3.3.3</ecNumber>
    </recommendedName>
    <alternativeName>
        <fullName evidence="2">DTB synthetase</fullName>
        <shortName evidence="2">DTBS</shortName>
    </alternativeName>
    <alternativeName>
        <fullName evidence="2">Dethiobiotin synthase</fullName>
    </alternativeName>
</protein>
<feature type="domain" description="Methyltransferase" evidence="3">
    <location>
        <begin position="51"/>
        <end position="144"/>
    </location>
</feature>
<comment type="subunit">
    <text evidence="2">Homodimer.</text>
</comment>
<keyword evidence="2" id="KW-0963">Cytoplasm</keyword>
<dbReference type="NCBIfam" id="TIGR00347">
    <property type="entry name" value="bioD"/>
    <property type="match status" value="1"/>
</dbReference>
<dbReference type="EMBL" id="UWPJ01000039">
    <property type="protein sequence ID" value="VCU72458.1"/>
    <property type="molecule type" value="Genomic_DNA"/>
</dbReference>
<dbReference type="InterPro" id="IPR029063">
    <property type="entry name" value="SAM-dependent_MTases_sf"/>
</dbReference>
<dbReference type="GO" id="GO:0004141">
    <property type="term" value="F:dethiobiotin synthase activity"/>
    <property type="evidence" value="ECO:0007669"/>
    <property type="project" value="UniProtKB-UniRule"/>
</dbReference>
<keyword evidence="2" id="KW-0479">Metal-binding</keyword>
<evidence type="ECO:0000313" key="5">
    <source>
        <dbReference type="Proteomes" id="UP000277294"/>
    </source>
</evidence>
<accession>A0A3P4B9P4</accession>
<organism evidence="4 5">
    <name type="scientific">Pigmentiphaga humi</name>
    <dbReference type="NCBI Taxonomy" id="2478468"/>
    <lineage>
        <taxon>Bacteria</taxon>
        <taxon>Pseudomonadati</taxon>
        <taxon>Pseudomonadota</taxon>
        <taxon>Betaproteobacteria</taxon>
        <taxon>Burkholderiales</taxon>
        <taxon>Alcaligenaceae</taxon>
        <taxon>Pigmentiphaga</taxon>
    </lineage>
</organism>
<dbReference type="InterPro" id="IPR041698">
    <property type="entry name" value="Methyltransf_25"/>
</dbReference>
<evidence type="ECO:0000256" key="2">
    <source>
        <dbReference type="HAMAP-Rule" id="MF_00336"/>
    </source>
</evidence>
<dbReference type="GO" id="GO:0005737">
    <property type="term" value="C:cytoplasm"/>
    <property type="evidence" value="ECO:0007669"/>
    <property type="project" value="UniProtKB-SubCell"/>
</dbReference>
<feature type="binding site" evidence="2">
    <location>
        <begin position="271"/>
        <end position="276"/>
    </location>
    <ligand>
        <name>ATP</name>
        <dbReference type="ChEBI" id="CHEBI:30616"/>
    </ligand>
</feature>
<keyword evidence="5" id="KW-1185">Reference proteome</keyword>
<comment type="pathway">
    <text evidence="2">Cofactor biosynthesis; biotin biosynthesis; biotin from 7,8-diaminononanoate: step 1/2.</text>
</comment>
<dbReference type="InterPro" id="IPR027417">
    <property type="entry name" value="P-loop_NTPase"/>
</dbReference>
<evidence type="ECO:0000259" key="3">
    <source>
        <dbReference type="Pfam" id="PF13649"/>
    </source>
</evidence>
<name>A0A3P4B9P4_9BURK</name>
<feature type="binding site" evidence="2">
    <location>
        <position position="295"/>
    </location>
    <ligand>
        <name>substrate</name>
    </ligand>
</feature>
<keyword evidence="2" id="KW-0547">Nucleotide-binding</keyword>
<keyword evidence="2" id="KW-0067">ATP-binding</keyword>
<dbReference type="UniPathway" id="UPA00078">
    <property type="reaction ID" value="UER00161"/>
</dbReference>
<feature type="binding site" evidence="2">
    <location>
        <position position="359"/>
    </location>
    <ligand>
        <name>Mg(2+)</name>
        <dbReference type="ChEBI" id="CHEBI:18420"/>
    </ligand>
</feature>
<dbReference type="GO" id="GO:0005524">
    <property type="term" value="F:ATP binding"/>
    <property type="evidence" value="ECO:0007669"/>
    <property type="project" value="UniProtKB-UniRule"/>
</dbReference>
<dbReference type="GO" id="GO:0009102">
    <property type="term" value="P:biotin biosynthetic process"/>
    <property type="evidence" value="ECO:0007669"/>
    <property type="project" value="UniProtKB-UniRule"/>
</dbReference>
<gene>
    <name evidence="2 4" type="primary">bioD</name>
    <name evidence="4" type="ORF">PIGHUM_04557</name>
</gene>
<dbReference type="HAMAP" id="MF_00336">
    <property type="entry name" value="BioD"/>
    <property type="match status" value="1"/>
</dbReference>
<dbReference type="Gene3D" id="3.40.50.300">
    <property type="entry name" value="P-loop containing nucleotide triphosphate hydrolases"/>
    <property type="match status" value="1"/>
</dbReference>
<dbReference type="SUPFAM" id="SSF53335">
    <property type="entry name" value="S-adenosyl-L-methionine-dependent methyltransferases"/>
    <property type="match status" value="1"/>
</dbReference>
<comment type="cofactor">
    <cofactor evidence="2">
        <name>Mg(2+)</name>
        <dbReference type="ChEBI" id="CHEBI:18420"/>
    </cofactor>
</comment>
<dbReference type="OrthoDB" id="9802097at2"/>
<dbReference type="InterPro" id="IPR004472">
    <property type="entry name" value="DTB_synth_BioD"/>
</dbReference>
<dbReference type="RefSeq" id="WP_124081999.1">
    <property type="nucleotide sequence ID" value="NZ_UWPJ01000039.1"/>
</dbReference>